<accession>A0ABV7VXN3</accession>
<feature type="compositionally biased region" description="Low complexity" evidence="5">
    <location>
        <begin position="523"/>
        <end position="539"/>
    </location>
</feature>
<evidence type="ECO:0000256" key="3">
    <source>
        <dbReference type="ARBA" id="ARBA00029447"/>
    </source>
</evidence>
<name>A0ABV7VXN3_9GAMM</name>
<dbReference type="InterPro" id="IPR003660">
    <property type="entry name" value="HAMP_dom"/>
</dbReference>
<dbReference type="InterPro" id="IPR051310">
    <property type="entry name" value="MCP_chemotaxis"/>
</dbReference>
<dbReference type="CDD" id="cd11386">
    <property type="entry name" value="MCP_signal"/>
    <property type="match status" value="1"/>
</dbReference>
<dbReference type="PANTHER" id="PTHR43531">
    <property type="entry name" value="PROTEIN ICFG"/>
    <property type="match status" value="1"/>
</dbReference>
<keyword evidence="2 4" id="KW-0807">Transducer</keyword>
<dbReference type="Pfam" id="PF00015">
    <property type="entry name" value="MCPsignal"/>
    <property type="match status" value="1"/>
</dbReference>
<gene>
    <name evidence="8" type="ORF">ACFOMG_15340</name>
</gene>
<dbReference type="SUPFAM" id="SSF55785">
    <property type="entry name" value="PYP-like sensor domain (PAS domain)"/>
    <property type="match status" value="2"/>
</dbReference>
<dbReference type="Pfam" id="PF08447">
    <property type="entry name" value="PAS_3"/>
    <property type="match status" value="1"/>
</dbReference>
<feature type="domain" description="Methyl-accepting transducer" evidence="6">
    <location>
        <begin position="497"/>
        <end position="726"/>
    </location>
</feature>
<dbReference type="RefSeq" id="WP_376867907.1">
    <property type="nucleotide sequence ID" value="NZ_JBHRYB010000015.1"/>
</dbReference>
<dbReference type="CDD" id="cd00130">
    <property type="entry name" value="PAS"/>
    <property type="match status" value="2"/>
</dbReference>
<dbReference type="Gene3D" id="3.30.450.20">
    <property type="entry name" value="PAS domain"/>
    <property type="match status" value="3"/>
</dbReference>
<sequence>MSIFKTLFSGEQAEKDAALIKELRAQTAALDKSQAMIEFNMDGTIITANANFLAVMGYHLHEIQGQHHRMFVEPGYAASAEYLEFWNELNRGNFFSGEFKRLGKNEKDVWIQASYNPVLDEAGRPYKVIKCAYDITEQKEAELVNRSNSNIANALKICQTNVMLADTDMVIVYMNDQLQRVLSEREQQIREVFPEFRVNELIGSSVDQFHKKPEHQRSMIAALNDPLSTQIKVGSLTFSLIASPWANIQGERLGTVIEWQDITQKLAEENAAKLIANDNARVKQALDVVSTNAMIADNDLHIVYMNSAVLEMMQNAEADIRRDIPGFDASELVGKNIDVFHKKPAHQRQMLAALADEYRTEINVGGRTFGLIANPIFNDNNERIGTIVEWKDRTDEVSAEREIDCIVEAAALGDLSKRIDLSDKHGFFLNLAEGLNKLLGIADSVVSDTIRVFDALAHGNLNRTIDAEYEGAFDKLKQDANSTVERLTEIITRIREAAATVSTGASEIAQGNADLSRRTESQASSLEETASSMEEMTSAVKQTGDNSIHANELANSAKNKAQSGGEVVSKAVNAMEDINQASKKIADIIGVIDEIAFQTNLLALNAAVEAARAGEQGRGFAVVAGEVRNLAQRSAGAAREIKDLIRDSVDKVDAGTALVNESGKTLNDIIQSVDRVSDMIGEISIAAREQSSGIEQVNSAVAQMDEMTQQNAALVEQASAAGEAMAEQAQSMMQMMEFFNIEGLTAPAPAAPAAVANKPAGLAAVPAASSQGGISFSEDDDDEWQEF</sequence>
<dbReference type="SUPFAM" id="SSF58104">
    <property type="entry name" value="Methyl-accepting chemotaxis protein (MCP) signaling domain"/>
    <property type="match status" value="1"/>
</dbReference>
<comment type="caution">
    <text evidence="8">The sequence shown here is derived from an EMBL/GenBank/DDBJ whole genome shotgun (WGS) entry which is preliminary data.</text>
</comment>
<dbReference type="InterPro" id="IPR000700">
    <property type="entry name" value="PAS-assoc_C"/>
</dbReference>
<evidence type="ECO:0000259" key="7">
    <source>
        <dbReference type="PROSITE" id="PS50113"/>
    </source>
</evidence>
<protein>
    <submittedName>
        <fullName evidence="8">Methyl-accepting chemotaxis protein</fullName>
    </submittedName>
</protein>
<evidence type="ECO:0000259" key="6">
    <source>
        <dbReference type="PROSITE" id="PS50111"/>
    </source>
</evidence>
<organism evidence="8 9">
    <name type="scientific">Bacterioplanoides pacificum</name>
    <dbReference type="NCBI Taxonomy" id="1171596"/>
    <lineage>
        <taxon>Bacteria</taxon>
        <taxon>Pseudomonadati</taxon>
        <taxon>Pseudomonadota</taxon>
        <taxon>Gammaproteobacteria</taxon>
        <taxon>Oceanospirillales</taxon>
        <taxon>Oceanospirillaceae</taxon>
        <taxon>Bacterioplanoides</taxon>
    </lineage>
</organism>
<dbReference type="PANTHER" id="PTHR43531:SF14">
    <property type="entry name" value="METHYL-ACCEPTING CHEMOTAXIS PROTEIN I-RELATED"/>
    <property type="match status" value="1"/>
</dbReference>
<feature type="region of interest" description="Disordered" evidence="5">
    <location>
        <begin position="509"/>
        <end position="541"/>
    </location>
</feature>
<evidence type="ECO:0000256" key="5">
    <source>
        <dbReference type="SAM" id="MobiDB-lite"/>
    </source>
</evidence>
<dbReference type="InterPro" id="IPR000014">
    <property type="entry name" value="PAS"/>
</dbReference>
<dbReference type="Pfam" id="PF13188">
    <property type="entry name" value="PAS_8"/>
    <property type="match status" value="1"/>
</dbReference>
<proteinExistence type="inferred from homology"/>
<keyword evidence="1" id="KW-0488">Methylation</keyword>
<dbReference type="PRINTS" id="PR00260">
    <property type="entry name" value="CHEMTRNSDUCR"/>
</dbReference>
<keyword evidence="9" id="KW-1185">Reference proteome</keyword>
<dbReference type="NCBIfam" id="TIGR00229">
    <property type="entry name" value="sensory_box"/>
    <property type="match status" value="1"/>
</dbReference>
<dbReference type="SMART" id="SM00283">
    <property type="entry name" value="MA"/>
    <property type="match status" value="1"/>
</dbReference>
<evidence type="ECO:0000313" key="9">
    <source>
        <dbReference type="Proteomes" id="UP001595722"/>
    </source>
</evidence>
<evidence type="ECO:0000256" key="4">
    <source>
        <dbReference type="PROSITE-ProRule" id="PRU00284"/>
    </source>
</evidence>
<dbReference type="PROSITE" id="PS50111">
    <property type="entry name" value="CHEMOTAXIS_TRANSDUC_2"/>
    <property type="match status" value="1"/>
</dbReference>
<evidence type="ECO:0000256" key="1">
    <source>
        <dbReference type="ARBA" id="ARBA00022481"/>
    </source>
</evidence>
<dbReference type="Proteomes" id="UP001595722">
    <property type="component" value="Unassembled WGS sequence"/>
</dbReference>
<dbReference type="InterPro" id="IPR013655">
    <property type="entry name" value="PAS_fold_3"/>
</dbReference>
<reference evidence="9" key="1">
    <citation type="journal article" date="2019" name="Int. J. Syst. Evol. Microbiol.">
        <title>The Global Catalogue of Microorganisms (GCM) 10K type strain sequencing project: providing services to taxonomists for standard genome sequencing and annotation.</title>
        <authorList>
            <consortium name="The Broad Institute Genomics Platform"/>
            <consortium name="The Broad Institute Genome Sequencing Center for Infectious Disease"/>
            <person name="Wu L."/>
            <person name="Ma J."/>
        </authorList>
    </citation>
    <scope>NUCLEOTIDE SEQUENCE [LARGE SCALE GENOMIC DNA]</scope>
    <source>
        <strain evidence="9">KCTC 42424</strain>
    </source>
</reference>
<dbReference type="InterPro" id="IPR004089">
    <property type="entry name" value="MCPsignal_dom"/>
</dbReference>
<evidence type="ECO:0000256" key="2">
    <source>
        <dbReference type="ARBA" id="ARBA00023224"/>
    </source>
</evidence>
<dbReference type="Gene3D" id="1.10.287.950">
    <property type="entry name" value="Methyl-accepting chemotaxis protein"/>
    <property type="match status" value="1"/>
</dbReference>
<dbReference type="Pfam" id="PF18947">
    <property type="entry name" value="HAMP_2"/>
    <property type="match status" value="1"/>
</dbReference>
<feature type="compositionally biased region" description="Acidic residues" evidence="5">
    <location>
        <begin position="777"/>
        <end position="787"/>
    </location>
</feature>
<dbReference type="SMART" id="SM00091">
    <property type="entry name" value="PAS"/>
    <property type="match status" value="3"/>
</dbReference>
<evidence type="ECO:0000313" key="8">
    <source>
        <dbReference type="EMBL" id="MFC3681477.1"/>
    </source>
</evidence>
<feature type="domain" description="PAC" evidence="7">
    <location>
        <begin position="95"/>
        <end position="147"/>
    </location>
</feature>
<comment type="similarity">
    <text evidence="3">Belongs to the methyl-accepting chemotaxis (MCP) protein family.</text>
</comment>
<dbReference type="EMBL" id="JBHRYB010000015">
    <property type="protein sequence ID" value="MFC3681477.1"/>
    <property type="molecule type" value="Genomic_DNA"/>
</dbReference>
<dbReference type="InterPro" id="IPR035965">
    <property type="entry name" value="PAS-like_dom_sf"/>
</dbReference>
<feature type="region of interest" description="Disordered" evidence="5">
    <location>
        <begin position="766"/>
        <end position="787"/>
    </location>
</feature>
<dbReference type="PROSITE" id="PS50113">
    <property type="entry name" value="PAC"/>
    <property type="match status" value="1"/>
</dbReference>
<dbReference type="InterPro" id="IPR004090">
    <property type="entry name" value="Chemotax_Me-accpt_rcpt"/>
</dbReference>